<evidence type="ECO:0000256" key="1">
    <source>
        <dbReference type="SAM" id="Coils"/>
    </source>
</evidence>
<dbReference type="EMBL" id="JARAKH010000027">
    <property type="protein sequence ID" value="KAK8389571.1"/>
    <property type="molecule type" value="Genomic_DNA"/>
</dbReference>
<gene>
    <name evidence="3" type="ORF">O3P69_008934</name>
</gene>
<feature type="compositionally biased region" description="Low complexity" evidence="2">
    <location>
        <begin position="88"/>
        <end position="103"/>
    </location>
</feature>
<reference evidence="3 4" key="1">
    <citation type="submission" date="2023-03" db="EMBL/GenBank/DDBJ databases">
        <title>High-quality genome of Scylla paramamosain provides insights in environmental adaptation.</title>
        <authorList>
            <person name="Zhang L."/>
        </authorList>
    </citation>
    <scope>NUCLEOTIDE SEQUENCE [LARGE SCALE GENOMIC DNA]</scope>
    <source>
        <strain evidence="3">LZ_2023a</strain>
        <tissue evidence="3">Muscle</tissue>
    </source>
</reference>
<organism evidence="3 4">
    <name type="scientific">Scylla paramamosain</name>
    <name type="common">Mud crab</name>
    <dbReference type="NCBI Taxonomy" id="85552"/>
    <lineage>
        <taxon>Eukaryota</taxon>
        <taxon>Metazoa</taxon>
        <taxon>Ecdysozoa</taxon>
        <taxon>Arthropoda</taxon>
        <taxon>Crustacea</taxon>
        <taxon>Multicrustacea</taxon>
        <taxon>Malacostraca</taxon>
        <taxon>Eumalacostraca</taxon>
        <taxon>Eucarida</taxon>
        <taxon>Decapoda</taxon>
        <taxon>Pleocyemata</taxon>
        <taxon>Brachyura</taxon>
        <taxon>Eubrachyura</taxon>
        <taxon>Portunoidea</taxon>
        <taxon>Portunidae</taxon>
        <taxon>Portuninae</taxon>
        <taxon>Scylla</taxon>
    </lineage>
</organism>
<dbReference type="Proteomes" id="UP001487740">
    <property type="component" value="Unassembled WGS sequence"/>
</dbReference>
<evidence type="ECO:0000256" key="2">
    <source>
        <dbReference type="SAM" id="MobiDB-lite"/>
    </source>
</evidence>
<evidence type="ECO:0000313" key="3">
    <source>
        <dbReference type="EMBL" id="KAK8389571.1"/>
    </source>
</evidence>
<accession>A0AAW0TSD7</accession>
<sequence length="110" mass="12828">METLKEFHRLEMKTLEESFDRKDYEQLLMDANRELSLNVQNSSDLQRQLLTLSEENIQLSGLQEEMVKQLDENKMLRKDLPWSRAEGLPPRQTPTLTLLERPQALSDAAA</sequence>
<dbReference type="AlphaFoldDB" id="A0AAW0TSD7"/>
<feature type="region of interest" description="Disordered" evidence="2">
    <location>
        <begin position="80"/>
        <end position="110"/>
    </location>
</feature>
<feature type="coiled-coil region" evidence="1">
    <location>
        <begin position="52"/>
        <end position="79"/>
    </location>
</feature>
<evidence type="ECO:0000313" key="4">
    <source>
        <dbReference type="Proteomes" id="UP001487740"/>
    </source>
</evidence>
<keyword evidence="4" id="KW-1185">Reference proteome</keyword>
<name>A0AAW0TSD7_SCYPA</name>
<protein>
    <submittedName>
        <fullName evidence="3">Uncharacterized protein</fullName>
    </submittedName>
</protein>
<keyword evidence="1" id="KW-0175">Coiled coil</keyword>
<comment type="caution">
    <text evidence="3">The sequence shown here is derived from an EMBL/GenBank/DDBJ whole genome shotgun (WGS) entry which is preliminary data.</text>
</comment>
<proteinExistence type="predicted"/>